<dbReference type="Proteomes" id="UP000294513">
    <property type="component" value="Unassembled WGS sequence"/>
</dbReference>
<keyword evidence="2" id="KW-0238">DNA-binding</keyword>
<dbReference type="SMART" id="SM00421">
    <property type="entry name" value="HTH_LUXR"/>
    <property type="match status" value="1"/>
</dbReference>
<dbReference type="PANTHER" id="PTHR43214">
    <property type="entry name" value="TWO-COMPONENT RESPONSE REGULATOR"/>
    <property type="match status" value="1"/>
</dbReference>
<dbReference type="EMBL" id="SMKU01000099">
    <property type="protein sequence ID" value="TDD84660.1"/>
    <property type="molecule type" value="Genomic_DNA"/>
</dbReference>
<dbReference type="SUPFAM" id="SSF46894">
    <property type="entry name" value="C-terminal effector domain of the bipartite response regulators"/>
    <property type="match status" value="1"/>
</dbReference>
<dbReference type="OrthoDB" id="161302at2"/>
<dbReference type="SUPFAM" id="SSF52172">
    <property type="entry name" value="CheY-like"/>
    <property type="match status" value="1"/>
</dbReference>
<dbReference type="CDD" id="cd06170">
    <property type="entry name" value="LuxR_C_like"/>
    <property type="match status" value="1"/>
</dbReference>
<dbReference type="PROSITE" id="PS50043">
    <property type="entry name" value="HTH_LUXR_2"/>
    <property type="match status" value="1"/>
</dbReference>
<gene>
    <name evidence="5" type="ORF">E1298_19700</name>
</gene>
<dbReference type="AlphaFoldDB" id="A0A4R5BIA7"/>
<feature type="domain" description="HTH luxR-type" evidence="4">
    <location>
        <begin position="145"/>
        <end position="210"/>
    </location>
</feature>
<dbReference type="PROSITE" id="PS00622">
    <property type="entry name" value="HTH_LUXR_1"/>
    <property type="match status" value="1"/>
</dbReference>
<name>A0A4R5BIA7_9ACTN</name>
<evidence type="ECO:0000256" key="1">
    <source>
        <dbReference type="ARBA" id="ARBA00023015"/>
    </source>
</evidence>
<evidence type="ECO:0000313" key="5">
    <source>
        <dbReference type="EMBL" id="TDD84660.1"/>
    </source>
</evidence>
<dbReference type="GO" id="GO:0006355">
    <property type="term" value="P:regulation of DNA-templated transcription"/>
    <property type="evidence" value="ECO:0007669"/>
    <property type="project" value="InterPro"/>
</dbReference>
<reference evidence="5 6" key="1">
    <citation type="submission" date="2019-03" db="EMBL/GenBank/DDBJ databases">
        <title>Draft genome sequences of novel Actinobacteria.</title>
        <authorList>
            <person name="Sahin N."/>
            <person name="Ay H."/>
            <person name="Saygin H."/>
        </authorList>
    </citation>
    <scope>NUCLEOTIDE SEQUENCE [LARGE SCALE GENOMIC DNA]</scope>
    <source>
        <strain evidence="5 6">H3C3</strain>
    </source>
</reference>
<dbReference type="RefSeq" id="WP_131895308.1">
    <property type="nucleotide sequence ID" value="NZ_SMKU01000099.1"/>
</dbReference>
<dbReference type="Pfam" id="PF00196">
    <property type="entry name" value="GerE"/>
    <property type="match status" value="1"/>
</dbReference>
<evidence type="ECO:0000259" key="4">
    <source>
        <dbReference type="PROSITE" id="PS50043"/>
    </source>
</evidence>
<dbReference type="InterPro" id="IPR016032">
    <property type="entry name" value="Sig_transdc_resp-reg_C-effctor"/>
</dbReference>
<dbReference type="InterPro" id="IPR039420">
    <property type="entry name" value="WalR-like"/>
</dbReference>
<proteinExistence type="predicted"/>
<dbReference type="InterPro" id="IPR000792">
    <property type="entry name" value="Tscrpt_reg_LuxR_C"/>
</dbReference>
<dbReference type="PRINTS" id="PR00038">
    <property type="entry name" value="HTHLUXR"/>
</dbReference>
<dbReference type="InterPro" id="IPR011006">
    <property type="entry name" value="CheY-like_superfamily"/>
</dbReference>
<evidence type="ECO:0000256" key="2">
    <source>
        <dbReference type="ARBA" id="ARBA00023125"/>
    </source>
</evidence>
<evidence type="ECO:0000256" key="3">
    <source>
        <dbReference type="ARBA" id="ARBA00023163"/>
    </source>
</evidence>
<dbReference type="PANTHER" id="PTHR43214:SF24">
    <property type="entry name" value="TRANSCRIPTIONAL REGULATORY PROTEIN NARL-RELATED"/>
    <property type="match status" value="1"/>
</dbReference>
<keyword evidence="3" id="KW-0804">Transcription</keyword>
<keyword evidence="1" id="KW-0805">Transcription regulation</keyword>
<dbReference type="GO" id="GO:0003677">
    <property type="term" value="F:DNA binding"/>
    <property type="evidence" value="ECO:0007669"/>
    <property type="project" value="UniProtKB-KW"/>
</dbReference>
<evidence type="ECO:0000313" key="6">
    <source>
        <dbReference type="Proteomes" id="UP000294513"/>
    </source>
</evidence>
<comment type="caution">
    <text evidence="5">The sequence shown here is derived from an EMBL/GenBank/DDBJ whole genome shotgun (WGS) entry which is preliminary data.</text>
</comment>
<dbReference type="Gene3D" id="3.40.50.2300">
    <property type="match status" value="1"/>
</dbReference>
<protein>
    <submittedName>
        <fullName evidence="5">Response regulator transcription factor</fullName>
    </submittedName>
</protein>
<accession>A0A4R5BIA7</accession>
<keyword evidence="6" id="KW-1185">Reference proteome</keyword>
<organism evidence="5 6">
    <name type="scientific">Actinomadura rubrisoli</name>
    <dbReference type="NCBI Taxonomy" id="2530368"/>
    <lineage>
        <taxon>Bacteria</taxon>
        <taxon>Bacillati</taxon>
        <taxon>Actinomycetota</taxon>
        <taxon>Actinomycetes</taxon>
        <taxon>Streptosporangiales</taxon>
        <taxon>Thermomonosporaceae</taxon>
        <taxon>Actinomadura</taxon>
    </lineage>
</organism>
<sequence>MRQRVLLCCEKPIIAAGFSALLRQEPDIEIIGEATGERVLGATERLSPDAILVVAPALTIIKHQRELATLAKLAKVILIAKTENVHRSIEVLRIGVSAVLSLDTSSAQLIHALRLVSTGDLLILPEDARDAFRPFPTSPQSADSASAGANLLTSREKQVVLLLARGSSNAEIAKELSVSMTTIRSHVHNVLRKLDVGTRAQAVAIAYESGLITEIETEDNARRP</sequence>